<evidence type="ECO:0000313" key="2">
    <source>
        <dbReference type="Proteomes" id="UP000054565"/>
    </source>
</evidence>
<gene>
    <name evidence="1" type="ORF">CIRG_06725</name>
</gene>
<dbReference type="EMBL" id="DS028096">
    <property type="protein sequence ID" value="KMP07044.1"/>
    <property type="molecule type" value="Genomic_DNA"/>
</dbReference>
<accession>A0A0J6YIY9</accession>
<sequence length="143" mass="15733">MPTPKRQNFPACHVSKPPSIPVGTAILLRHFQYRTPMGCVTLPENVEIQSPRCDLSALIRVPTARLRRQGCGSPFPAAKSHPWPKRMGLVMSDQGNISGTSHLHRSQSQFLGSVAQLAASDTMAQVMTMMWQLEPNALPSTME</sequence>
<dbReference type="AlphaFoldDB" id="A0A0J6YIY9"/>
<reference evidence="2" key="1">
    <citation type="journal article" date="2010" name="Genome Res.">
        <title>Population genomic sequencing of Coccidioides fungi reveals recent hybridization and transposon control.</title>
        <authorList>
            <person name="Neafsey D.E."/>
            <person name="Barker B.M."/>
            <person name="Sharpton T.J."/>
            <person name="Stajich J.E."/>
            <person name="Park D.J."/>
            <person name="Whiston E."/>
            <person name="Hung C.-Y."/>
            <person name="McMahan C."/>
            <person name="White J."/>
            <person name="Sykes S."/>
            <person name="Heiman D."/>
            <person name="Young S."/>
            <person name="Zeng Q."/>
            <person name="Abouelleil A."/>
            <person name="Aftuck L."/>
            <person name="Bessette D."/>
            <person name="Brown A."/>
            <person name="FitzGerald M."/>
            <person name="Lui A."/>
            <person name="Macdonald J.P."/>
            <person name="Priest M."/>
            <person name="Orbach M.J."/>
            <person name="Galgiani J.N."/>
            <person name="Kirkland T.N."/>
            <person name="Cole G.T."/>
            <person name="Birren B.W."/>
            <person name="Henn M.R."/>
            <person name="Taylor J.W."/>
            <person name="Rounsley S.D."/>
        </authorList>
    </citation>
    <scope>NUCLEOTIDE SEQUENCE [LARGE SCALE GENOMIC DNA]</scope>
    <source>
        <strain evidence="2">RMSCC 2394</strain>
    </source>
</reference>
<dbReference type="Proteomes" id="UP000054565">
    <property type="component" value="Unassembled WGS sequence"/>
</dbReference>
<evidence type="ECO:0000313" key="1">
    <source>
        <dbReference type="EMBL" id="KMP07044.1"/>
    </source>
</evidence>
<proteinExistence type="predicted"/>
<organism evidence="1 2">
    <name type="scientific">Coccidioides immitis RMSCC 2394</name>
    <dbReference type="NCBI Taxonomy" id="404692"/>
    <lineage>
        <taxon>Eukaryota</taxon>
        <taxon>Fungi</taxon>
        <taxon>Dikarya</taxon>
        <taxon>Ascomycota</taxon>
        <taxon>Pezizomycotina</taxon>
        <taxon>Eurotiomycetes</taxon>
        <taxon>Eurotiomycetidae</taxon>
        <taxon>Onygenales</taxon>
        <taxon>Onygenaceae</taxon>
        <taxon>Coccidioides</taxon>
    </lineage>
</organism>
<name>A0A0J6YIY9_COCIT</name>
<protein>
    <submittedName>
        <fullName evidence="1">Uncharacterized protein</fullName>
    </submittedName>
</protein>